<proteinExistence type="predicted"/>
<keyword evidence="3" id="KW-1185">Reference proteome</keyword>
<dbReference type="Proteomes" id="UP000837857">
    <property type="component" value="Chromosome 22"/>
</dbReference>
<organism evidence="2 3">
    <name type="scientific">Iphiclides podalirius</name>
    <name type="common">scarce swallowtail</name>
    <dbReference type="NCBI Taxonomy" id="110791"/>
    <lineage>
        <taxon>Eukaryota</taxon>
        <taxon>Metazoa</taxon>
        <taxon>Ecdysozoa</taxon>
        <taxon>Arthropoda</taxon>
        <taxon>Hexapoda</taxon>
        <taxon>Insecta</taxon>
        <taxon>Pterygota</taxon>
        <taxon>Neoptera</taxon>
        <taxon>Endopterygota</taxon>
        <taxon>Lepidoptera</taxon>
        <taxon>Glossata</taxon>
        <taxon>Ditrysia</taxon>
        <taxon>Papilionoidea</taxon>
        <taxon>Papilionidae</taxon>
        <taxon>Papilioninae</taxon>
        <taxon>Iphiclides</taxon>
    </lineage>
</organism>
<sequence length="104" mass="11719">MRNTDNAAMATICQTIEENLLQHKCEPNCPCKNPPVCPPGCPCRKESRRASTRLFFNALGILVAVLATYMIVTSDSKLYLVFWISYSILRRMMVKNKRGHAKAA</sequence>
<keyword evidence="1" id="KW-0472">Membrane</keyword>
<reference evidence="2" key="1">
    <citation type="submission" date="2022-03" db="EMBL/GenBank/DDBJ databases">
        <authorList>
            <person name="Martin H S."/>
        </authorList>
    </citation>
    <scope>NUCLEOTIDE SEQUENCE</scope>
</reference>
<evidence type="ECO:0000256" key="1">
    <source>
        <dbReference type="SAM" id="Phobius"/>
    </source>
</evidence>
<gene>
    <name evidence="2" type="ORF">IPOD504_LOCUS9174</name>
</gene>
<evidence type="ECO:0000313" key="3">
    <source>
        <dbReference type="Proteomes" id="UP000837857"/>
    </source>
</evidence>
<dbReference type="EMBL" id="OW152834">
    <property type="protein sequence ID" value="CAH2055877.1"/>
    <property type="molecule type" value="Genomic_DNA"/>
</dbReference>
<keyword evidence="1" id="KW-1133">Transmembrane helix</keyword>
<protein>
    <submittedName>
        <fullName evidence="2">Uncharacterized protein</fullName>
    </submittedName>
</protein>
<name>A0ABN8IE05_9NEOP</name>
<feature type="transmembrane region" description="Helical" evidence="1">
    <location>
        <begin position="54"/>
        <end position="72"/>
    </location>
</feature>
<keyword evidence="1" id="KW-0812">Transmembrane</keyword>
<feature type="non-terminal residue" evidence="2">
    <location>
        <position position="104"/>
    </location>
</feature>
<accession>A0ABN8IE05</accession>
<evidence type="ECO:0000313" key="2">
    <source>
        <dbReference type="EMBL" id="CAH2055877.1"/>
    </source>
</evidence>